<evidence type="ECO:0000313" key="2">
    <source>
        <dbReference type="Proteomes" id="UP000065641"/>
    </source>
</evidence>
<keyword evidence="1" id="KW-0456">Lyase</keyword>
<dbReference type="KEGG" id="pspi:PS2015_585"/>
<dbReference type="STRING" id="1249552.PS2015_585"/>
<dbReference type="Gene3D" id="3.40.50.620">
    <property type="entry name" value="HUPs"/>
    <property type="match status" value="1"/>
</dbReference>
<reference evidence="1 2" key="1">
    <citation type="submission" date="2015-11" db="EMBL/GenBank/DDBJ databases">
        <authorList>
            <person name="Zhang Y."/>
            <person name="Guo Z."/>
        </authorList>
    </citation>
    <scope>NUCLEOTIDE SEQUENCE [LARGE SCALE GENOMIC DNA]</scope>
    <source>
        <strain evidence="1 2">KCTC 32221</strain>
    </source>
</reference>
<dbReference type="Proteomes" id="UP000065641">
    <property type="component" value="Chromosome"/>
</dbReference>
<protein>
    <submittedName>
        <fullName evidence="1">Deoxyribodipyrimidine photo-lyase</fullName>
    </submittedName>
</protein>
<accession>A0A0S2KB12</accession>
<dbReference type="Pfam" id="PF04244">
    <property type="entry name" value="DPRP"/>
    <property type="match status" value="1"/>
</dbReference>
<dbReference type="PANTHER" id="PTHR38657">
    <property type="entry name" value="SLR1343 PROTEIN"/>
    <property type="match status" value="1"/>
</dbReference>
<dbReference type="AlphaFoldDB" id="A0A0S2KB12"/>
<dbReference type="OrthoDB" id="5288100at2"/>
<gene>
    <name evidence="1" type="ORF">PS2015_585</name>
</gene>
<evidence type="ECO:0000313" key="1">
    <source>
        <dbReference type="EMBL" id="ALO45268.1"/>
    </source>
</evidence>
<dbReference type="InterPro" id="IPR007357">
    <property type="entry name" value="PhrB-like"/>
</dbReference>
<keyword evidence="2" id="KW-1185">Reference proteome</keyword>
<dbReference type="Gene3D" id="1.10.579.10">
    <property type="entry name" value="DNA Cyclobutane Dipyrimidine Photolyase, subunit A, domain 3"/>
    <property type="match status" value="1"/>
</dbReference>
<organism evidence="1 2">
    <name type="scientific">Pseudohongiella spirulinae</name>
    <dbReference type="NCBI Taxonomy" id="1249552"/>
    <lineage>
        <taxon>Bacteria</taxon>
        <taxon>Pseudomonadati</taxon>
        <taxon>Pseudomonadota</taxon>
        <taxon>Gammaproteobacteria</taxon>
        <taxon>Pseudomonadales</taxon>
        <taxon>Pseudohongiellaceae</taxon>
        <taxon>Pseudohongiella</taxon>
    </lineage>
</organism>
<dbReference type="Gene3D" id="1.10.10.1710">
    <property type="entry name" value="Deoxyribodipyrimidine photolyase-related"/>
    <property type="match status" value="1"/>
</dbReference>
<proteinExistence type="predicted"/>
<sequence>MKVGLILGDQLSHNLPTLQKLDRECDMIVMAEVAEEATYVKHHKQKIALLFSAMRHFARELQQQGWQLRYHSYQPQSTAWSLLDVLSAFLRQSETTELVITECGEYRLQSQITEAWPTALQCRVTVLPDSRFITSKDEFSHWARGRKQLRMEYFYREVRRKTGLLMDGNNPLGGQWNFDADNRQAYKGRPALPERLIFQRDAIDIEVLSLVEEHFATHPGELSGFIWPTSREQALTALDCFICQLLPHFGQFQDAMNQHQHFMFHSLLSTSLNCGLLDPIEVCRAAERAYLDGAVPLNAAEGFIRQIIGWREYVRGLYWLLMPTYKNHNYLQQSTPLPHYYWTGKTDMLCMQQSLHNTLNNAYAHHIQRLMLTGNFALLAGLDPQQVCDWYLAIYADAYEWVELPNTLGMALYADGGVMASKPYAASGSYINRMSDYCRSCRYKVKTSTETDSCPFNSLYWHFINRHQAKLEHNPRMGMVYRNWKRMDAGKKQAILTRADIVIKNIEML</sequence>
<dbReference type="SUPFAM" id="SSF48173">
    <property type="entry name" value="Cryptochrome/photolyase FAD-binding domain"/>
    <property type="match status" value="1"/>
</dbReference>
<dbReference type="InterPro" id="IPR052551">
    <property type="entry name" value="UV-DNA_repair_photolyase"/>
</dbReference>
<dbReference type="EMBL" id="CP013189">
    <property type="protein sequence ID" value="ALO45268.1"/>
    <property type="molecule type" value="Genomic_DNA"/>
</dbReference>
<dbReference type="InterPro" id="IPR036134">
    <property type="entry name" value="Crypto/Photolyase_FAD-like_sf"/>
</dbReference>
<dbReference type="PATRIC" id="fig|1249552.3.peg.590"/>
<dbReference type="Gene3D" id="1.25.40.80">
    <property type="match status" value="1"/>
</dbReference>
<dbReference type="InterPro" id="IPR014729">
    <property type="entry name" value="Rossmann-like_a/b/a_fold"/>
</dbReference>
<name>A0A0S2KB12_9GAMM</name>
<dbReference type="GO" id="GO:0016829">
    <property type="term" value="F:lyase activity"/>
    <property type="evidence" value="ECO:0007669"/>
    <property type="project" value="UniProtKB-KW"/>
</dbReference>
<dbReference type="PANTHER" id="PTHR38657:SF1">
    <property type="entry name" value="SLR1343 PROTEIN"/>
    <property type="match status" value="1"/>
</dbReference>
<dbReference type="RefSeq" id="WP_058020790.1">
    <property type="nucleotide sequence ID" value="NZ_CP013189.1"/>
</dbReference>